<sequence>MTVCRSALAPTRSAAALLVAALVAAVGLFAPSPAFADGAGVTYEVTSSGSKPFKVMYVVATDADDLNRTHEKAESETVGSPWRKDVFLSLGADYAMVMVMSDPANIDPTAKFSCRISVGLQQIDAASQQGMAGCAGQKVKERPRNR</sequence>
<protein>
    <submittedName>
        <fullName evidence="2">Uncharacterized protein</fullName>
    </submittedName>
</protein>
<dbReference type="InterPro" id="IPR038468">
    <property type="entry name" value="MmpS_C"/>
</dbReference>
<comment type="caution">
    <text evidence="2">The sequence shown here is derived from an EMBL/GenBank/DDBJ whole genome shotgun (WGS) entry which is preliminary data.</text>
</comment>
<dbReference type="RefSeq" id="WP_007467053.1">
    <property type="nucleotide sequence ID" value="NZ_KI391954.1"/>
</dbReference>
<dbReference type="Proteomes" id="UP000004816">
    <property type="component" value="Unassembled WGS sequence"/>
</dbReference>
<dbReference type="STRING" id="679197.HMPREF9336_00247"/>
<keyword evidence="1" id="KW-0732">Signal</keyword>
<evidence type="ECO:0000313" key="2">
    <source>
        <dbReference type="EMBL" id="EFV14894.1"/>
    </source>
</evidence>
<dbReference type="AlphaFoldDB" id="E5XL78"/>
<dbReference type="OrthoDB" id="9845779at2"/>
<dbReference type="EMBL" id="ACZI02000003">
    <property type="protein sequence ID" value="EFV14894.1"/>
    <property type="molecule type" value="Genomic_DNA"/>
</dbReference>
<feature type="chain" id="PRO_5003200243" evidence="1">
    <location>
        <begin position="37"/>
        <end position="146"/>
    </location>
</feature>
<organism evidence="2 3">
    <name type="scientific">Segniliparus rugosus (strain ATCC BAA-974 / DSM 45345 / CCUG 50838 / CIP 108380 / JCM 13579 / CDC 945)</name>
    <dbReference type="NCBI Taxonomy" id="679197"/>
    <lineage>
        <taxon>Bacteria</taxon>
        <taxon>Bacillati</taxon>
        <taxon>Actinomycetota</taxon>
        <taxon>Actinomycetes</taxon>
        <taxon>Mycobacteriales</taxon>
        <taxon>Segniliparaceae</taxon>
        <taxon>Segniliparus</taxon>
    </lineage>
</organism>
<accession>E5XL78</accession>
<reference evidence="2 3" key="1">
    <citation type="journal article" date="2011" name="Stand. Genomic Sci.">
        <title>High quality draft genome sequence of Segniliparus rugosus CDC 945(T)= (ATCC BAA-974(T)).</title>
        <authorList>
            <person name="Earl A.M."/>
            <person name="Desjardins C.A."/>
            <person name="Fitzgerald M.G."/>
            <person name="Arachchi H.M."/>
            <person name="Zeng Q."/>
            <person name="Mehta T."/>
            <person name="Griggs A."/>
            <person name="Birren B.W."/>
            <person name="Toney N.C."/>
            <person name="Carr J."/>
            <person name="Posey J."/>
            <person name="Butler W.R."/>
        </authorList>
    </citation>
    <scope>NUCLEOTIDE SEQUENCE [LARGE SCALE GENOMIC DNA]</scope>
    <source>
        <strain evidence="3">ATCC BAA-974 / DSM 45345 / CCUG 50838 / CIP 108380 / JCM 13579 / CDC 945</strain>
    </source>
</reference>
<gene>
    <name evidence="2" type="ORF">HMPREF9336_00247</name>
</gene>
<name>E5XL78_SEGRC</name>
<feature type="signal peptide" evidence="1">
    <location>
        <begin position="1"/>
        <end position="36"/>
    </location>
</feature>
<evidence type="ECO:0000256" key="1">
    <source>
        <dbReference type="SAM" id="SignalP"/>
    </source>
</evidence>
<evidence type="ECO:0000313" key="3">
    <source>
        <dbReference type="Proteomes" id="UP000004816"/>
    </source>
</evidence>
<dbReference type="HOGENOM" id="CLU_1776138_0_0_11"/>
<dbReference type="Gene3D" id="2.60.40.2880">
    <property type="entry name" value="MmpS1-5, C-terminal soluble domain"/>
    <property type="match status" value="1"/>
</dbReference>
<keyword evidence="3" id="KW-1185">Reference proteome</keyword>
<proteinExistence type="predicted"/>